<proteinExistence type="predicted"/>
<comment type="caution">
    <text evidence="1">The sequence shown here is derived from an EMBL/GenBank/DDBJ whole genome shotgun (WGS) entry which is preliminary data.</text>
</comment>
<protein>
    <submittedName>
        <fullName evidence="1">Uncharacterized protein</fullName>
    </submittedName>
</protein>
<dbReference type="Proteomes" id="UP000787419">
    <property type="component" value="Unassembled WGS sequence"/>
</dbReference>
<dbReference type="AlphaFoldDB" id="A0A9D6A854"/>
<evidence type="ECO:0000313" key="2">
    <source>
        <dbReference type="Proteomes" id="UP000787419"/>
    </source>
</evidence>
<name>A0A9D6A854_9BACT</name>
<dbReference type="EMBL" id="JABZTM010000101">
    <property type="protein sequence ID" value="MBF1447438.1"/>
    <property type="molecule type" value="Genomic_DNA"/>
</dbReference>
<accession>A0A9D6A854</accession>
<evidence type="ECO:0000313" key="1">
    <source>
        <dbReference type="EMBL" id="MBF1447438.1"/>
    </source>
</evidence>
<sequence>MIACSMKQNATRRINITVRNKTVVLAESRAVFCIMRLLPETDGGHGTRECRQV</sequence>
<dbReference type="RefSeq" id="WP_278490899.1">
    <property type="nucleotide sequence ID" value="NZ_JABZTM010000101.1"/>
</dbReference>
<organism evidence="1 2">
    <name type="scientific">Prevotella nigrescens</name>
    <dbReference type="NCBI Taxonomy" id="28133"/>
    <lineage>
        <taxon>Bacteria</taxon>
        <taxon>Pseudomonadati</taxon>
        <taxon>Bacteroidota</taxon>
        <taxon>Bacteroidia</taxon>
        <taxon>Bacteroidales</taxon>
        <taxon>Prevotellaceae</taxon>
        <taxon>Prevotella</taxon>
    </lineage>
</organism>
<gene>
    <name evidence="1" type="ORF">HXN55_08675</name>
</gene>
<reference evidence="1" key="1">
    <citation type="submission" date="2020-04" db="EMBL/GenBank/DDBJ databases">
        <title>Deep metagenomics examines the oral microbiome during advanced dental caries in children, revealing novel taxa and co-occurrences with host molecules.</title>
        <authorList>
            <person name="Baker J.L."/>
            <person name="Morton J.T."/>
            <person name="Dinis M."/>
            <person name="Alvarez R."/>
            <person name="Tran N.C."/>
            <person name="Knight R."/>
            <person name="Edlund A."/>
        </authorList>
    </citation>
    <scope>NUCLEOTIDE SEQUENCE</scope>
    <source>
        <strain evidence="1">JCVI_32_bin.50</strain>
    </source>
</reference>